<dbReference type="Proteomes" id="UP000016600">
    <property type="component" value="Unassembled WGS sequence"/>
</dbReference>
<reference evidence="3 4" key="1">
    <citation type="submission" date="2013-08" db="EMBL/GenBank/DDBJ databases">
        <authorList>
            <person name="Durkin A.S."/>
            <person name="Haft D.R."/>
            <person name="McCorrison J."/>
            <person name="Torralba M."/>
            <person name="Gillis M."/>
            <person name="Haft D.H."/>
            <person name="Methe B."/>
            <person name="Sutton G."/>
            <person name="Nelson K.E."/>
        </authorList>
    </citation>
    <scope>NUCLEOTIDE SEQUENCE [LARGE SCALE GENOMIC DNA]</scope>
    <source>
        <strain evidence="3 4">F0068</strain>
    </source>
</reference>
<proteinExistence type="predicted"/>
<gene>
    <name evidence="3" type="ORF">HMPREF1218_1800</name>
</gene>
<dbReference type="PATRIC" id="fig|1081904.3.peg.1890"/>
<evidence type="ECO:0000313" key="4">
    <source>
        <dbReference type="Proteomes" id="UP000016600"/>
    </source>
</evidence>
<feature type="signal peptide" evidence="1">
    <location>
        <begin position="1"/>
        <end position="22"/>
    </location>
</feature>
<dbReference type="EMBL" id="AWET01000042">
    <property type="protein sequence ID" value="ERJ99471.1"/>
    <property type="molecule type" value="Genomic_DNA"/>
</dbReference>
<evidence type="ECO:0000259" key="2">
    <source>
        <dbReference type="Pfam" id="PF12146"/>
    </source>
</evidence>
<dbReference type="GO" id="GO:0052689">
    <property type="term" value="F:carboxylic ester hydrolase activity"/>
    <property type="evidence" value="ECO:0007669"/>
    <property type="project" value="TreeGrafter"/>
</dbReference>
<dbReference type="AlphaFoldDB" id="U2KLV5"/>
<feature type="domain" description="Serine aminopeptidase S33" evidence="2">
    <location>
        <begin position="191"/>
        <end position="302"/>
    </location>
</feature>
<dbReference type="Gene3D" id="3.40.50.1820">
    <property type="entry name" value="alpha/beta hydrolase"/>
    <property type="match status" value="1"/>
</dbReference>
<dbReference type="SUPFAM" id="SSF53474">
    <property type="entry name" value="alpha/beta-Hydrolases"/>
    <property type="match status" value="1"/>
</dbReference>
<evidence type="ECO:0000256" key="1">
    <source>
        <dbReference type="SAM" id="SignalP"/>
    </source>
</evidence>
<keyword evidence="1" id="KW-0732">Signal</keyword>
<dbReference type="PANTHER" id="PTHR43265:SF1">
    <property type="entry name" value="ESTERASE ESTD"/>
    <property type="match status" value="1"/>
</dbReference>
<evidence type="ECO:0000313" key="3">
    <source>
        <dbReference type="EMBL" id="ERJ99471.1"/>
    </source>
</evidence>
<dbReference type="Pfam" id="PF12146">
    <property type="entry name" value="Hydrolase_4"/>
    <property type="match status" value="1"/>
</dbReference>
<dbReference type="InterPro" id="IPR022742">
    <property type="entry name" value="Hydrolase_4"/>
</dbReference>
<comment type="caution">
    <text evidence="3">The sequence shown here is derived from an EMBL/GenBank/DDBJ whole genome shotgun (WGS) entry which is preliminary data.</text>
</comment>
<organism evidence="3 4">
    <name type="scientific">Hoylesella pleuritidis F0068</name>
    <dbReference type="NCBI Taxonomy" id="1081904"/>
    <lineage>
        <taxon>Bacteria</taxon>
        <taxon>Pseudomonadati</taxon>
        <taxon>Bacteroidota</taxon>
        <taxon>Bacteroidia</taxon>
        <taxon>Bacteroidales</taxon>
        <taxon>Prevotellaceae</taxon>
        <taxon>Hoylesella</taxon>
    </lineage>
</organism>
<dbReference type="PANTHER" id="PTHR43265">
    <property type="entry name" value="ESTERASE ESTD"/>
    <property type="match status" value="1"/>
</dbReference>
<feature type="chain" id="PRO_5004629386" evidence="1">
    <location>
        <begin position="23"/>
        <end position="415"/>
    </location>
</feature>
<dbReference type="InterPro" id="IPR053145">
    <property type="entry name" value="AB_hydrolase_Est10"/>
</dbReference>
<keyword evidence="4" id="KW-1185">Reference proteome</keyword>
<keyword evidence="3" id="KW-0378">Hydrolase</keyword>
<accession>U2KLV5</accession>
<name>U2KLV5_9BACT</name>
<sequence>MNKMKRHIIALLLFACPLLTMGQKITGTWSGELTIGPQRLRVNFNLSQNERGADVCTLDSPDQNAMGIEAVADLVSADSLHISIPIIGASYAGKLQDGVIRGRFTQSGYTLPLDLCPGSYEPKRPQTPSSKLSYRTEEVSFTNPEGTAVLSGTLSYPSEWGKGRRMPVALMVTGSGLQDRDEAIFGHQPFAVIADALAKHGIATLRYDDRGFGKSTGDGKNATIYDFAKDAAAGVQYLRRLGKFGKVGVIGHSEGAAIALMLASEGKIDFAIALASPGVQGDSISTEQNNRLLTRAGSSVRMTVRSLREKLKSAPTNLWLQSFLDFNPQPYIEKVKCPAMILNGEKDVQVIAATNLSTIERLLPPNKQNFIKVYPGLNHLFQHCQTGFPDEYSHIEETFSPEVLTDMEKWINCLR</sequence>
<dbReference type="InterPro" id="IPR029058">
    <property type="entry name" value="AB_hydrolase_fold"/>
</dbReference>
<protein>
    <submittedName>
        <fullName evidence="3">Alpha/beta hydrolase family protein</fullName>
    </submittedName>
</protein>